<evidence type="ECO:0000313" key="2">
    <source>
        <dbReference type="Proteomes" id="UP001161099"/>
    </source>
</evidence>
<organism evidence="1 2">
    <name type="scientific">Acinetobacter johnsonii</name>
    <dbReference type="NCBI Taxonomy" id="40214"/>
    <lineage>
        <taxon>Bacteria</taxon>
        <taxon>Pseudomonadati</taxon>
        <taxon>Pseudomonadota</taxon>
        <taxon>Gammaproteobacteria</taxon>
        <taxon>Moraxellales</taxon>
        <taxon>Moraxellaceae</taxon>
        <taxon>Acinetobacter</taxon>
    </lineage>
</organism>
<dbReference type="Proteomes" id="UP001161099">
    <property type="component" value="Unassembled WGS sequence"/>
</dbReference>
<dbReference type="AlphaFoldDB" id="A0AA42IHM9"/>
<gene>
    <name evidence="1" type="ORF">N5D11_17130</name>
</gene>
<evidence type="ECO:0000313" key="1">
    <source>
        <dbReference type="EMBL" id="MDH0657799.1"/>
    </source>
</evidence>
<proteinExistence type="predicted"/>
<name>A0AA42IHM9_ACIJO</name>
<protein>
    <recommendedName>
        <fullName evidence="3">DUF4276 family protein</fullName>
    </recommendedName>
</protein>
<feature type="non-terminal residue" evidence="1">
    <location>
        <position position="169"/>
    </location>
</feature>
<dbReference type="EMBL" id="JAOCDR010000095">
    <property type="protein sequence ID" value="MDH0657799.1"/>
    <property type="molecule type" value="Genomic_DNA"/>
</dbReference>
<accession>A0AA42IHM9</accession>
<evidence type="ECO:0008006" key="3">
    <source>
        <dbReference type="Google" id="ProtNLM"/>
    </source>
</evidence>
<comment type="caution">
    <text evidence="1">The sequence shown here is derived from an EMBL/GenBank/DDBJ whole genome shotgun (WGS) entry which is preliminary data.</text>
</comment>
<dbReference type="RefSeq" id="WP_279699041.1">
    <property type="nucleotide sequence ID" value="NZ_JAOCDR010000095.1"/>
</dbReference>
<sequence>MKFGLICEGVTDFHVLKHVIQAYFEEGQFRPIQPNLDETHRRTATGTFGGWELVAKYLKSDHLEQTLADMDYVVIQIDTDVCEHSNFGIPSITLADSDLNAFYEQIKLKLIEWIDSFEANTYDFYKEKIIFAISVHSLECWLLAYHDTRQRNCKIKGCENALTRYLSTK</sequence>
<reference evidence="1" key="1">
    <citation type="submission" date="2022-09" db="EMBL/GenBank/DDBJ databases">
        <title>Intensive care unit water sources are persistently colonized with multi-drug resistant bacteria and are the site of extensive horizontal gene transfer of antibiotic resistance genes.</title>
        <authorList>
            <person name="Diorio-Toth L."/>
        </authorList>
    </citation>
    <scope>NUCLEOTIDE SEQUENCE</scope>
    <source>
        <strain evidence="1">GD03851</strain>
    </source>
</reference>